<evidence type="ECO:0000256" key="1">
    <source>
        <dbReference type="ARBA" id="ARBA00023098"/>
    </source>
</evidence>
<accession>A0ABQ2XS73</accession>
<keyword evidence="4" id="KW-1185">Reference proteome</keyword>
<protein>
    <recommendedName>
        <fullName evidence="2">PNPLA domain-containing protein</fullName>
    </recommendedName>
</protein>
<evidence type="ECO:0000313" key="4">
    <source>
        <dbReference type="Proteomes" id="UP000653343"/>
    </source>
</evidence>
<sequence length="353" mass="40019">MTSFLEQAGPKPYQRCLVMCGGGFRFGYYLGVYAAMEEHGHKPDLLLATCGAAIAANVIAGLETDAQRRAWLDSEAMFAFWQSLRWNPRQSMITVSRSLLKRWATPPQYKRIPDLYQDFLFSVPGELPLPPLPEQAGSDVAVIAGKILYPQHATGQWRSAPWFEETIFTNSPQLQHLHGQLSPVSAAFLPHSRVAPQLSVIQTTDMADAARASVSDMFYFPCHRSPHGDFLGGVTDLFPMEIASALATEVWMERKAEYDWFKSLPAVRRVLGFNGNYRLRKMMQSPAAAWIDTSDMETALVDHQIRMKADWRQNRIHLSLPEKYEQFLAMNRLQWEYGYQRGMQTIASLPKAV</sequence>
<evidence type="ECO:0000259" key="2">
    <source>
        <dbReference type="Pfam" id="PF01734"/>
    </source>
</evidence>
<proteinExistence type="predicted"/>
<reference evidence="4" key="1">
    <citation type="journal article" date="2019" name="Int. J. Syst. Evol. Microbiol.">
        <title>The Global Catalogue of Microorganisms (GCM) 10K type strain sequencing project: providing services to taxonomists for standard genome sequencing and annotation.</title>
        <authorList>
            <consortium name="The Broad Institute Genomics Platform"/>
            <consortium name="The Broad Institute Genome Sequencing Center for Infectious Disease"/>
            <person name="Wu L."/>
            <person name="Ma J."/>
        </authorList>
    </citation>
    <scope>NUCLEOTIDE SEQUENCE [LARGE SCALE GENOMIC DNA]</scope>
    <source>
        <strain evidence="4">KCTC 23917</strain>
    </source>
</reference>
<dbReference type="InterPro" id="IPR002641">
    <property type="entry name" value="PNPLA_dom"/>
</dbReference>
<gene>
    <name evidence="3" type="ORF">GCM10010946_02970</name>
</gene>
<evidence type="ECO:0000313" key="3">
    <source>
        <dbReference type="EMBL" id="GGX29460.1"/>
    </source>
</evidence>
<dbReference type="Gene3D" id="3.40.1090.10">
    <property type="entry name" value="Cytosolic phospholipase A2 catalytic domain"/>
    <property type="match status" value="1"/>
</dbReference>
<dbReference type="Pfam" id="PF01734">
    <property type="entry name" value="Patatin"/>
    <property type="match status" value="1"/>
</dbReference>
<organism evidence="3 4">
    <name type="scientific">Undibacterium squillarum</name>
    <dbReference type="NCBI Taxonomy" id="1131567"/>
    <lineage>
        <taxon>Bacteria</taxon>
        <taxon>Pseudomonadati</taxon>
        <taxon>Pseudomonadota</taxon>
        <taxon>Betaproteobacteria</taxon>
        <taxon>Burkholderiales</taxon>
        <taxon>Oxalobacteraceae</taxon>
        <taxon>Undibacterium</taxon>
    </lineage>
</organism>
<comment type="caution">
    <text evidence="3">The sequence shown here is derived from an EMBL/GenBank/DDBJ whole genome shotgun (WGS) entry which is preliminary data.</text>
</comment>
<feature type="domain" description="PNPLA" evidence="2">
    <location>
        <begin position="17"/>
        <end position="243"/>
    </location>
</feature>
<name>A0ABQ2XS73_9BURK</name>
<dbReference type="Proteomes" id="UP000653343">
    <property type="component" value="Unassembled WGS sequence"/>
</dbReference>
<dbReference type="RefSeq" id="WP_189355236.1">
    <property type="nucleotide sequence ID" value="NZ_BMYU01000001.1"/>
</dbReference>
<keyword evidence="1" id="KW-0443">Lipid metabolism</keyword>
<dbReference type="SUPFAM" id="SSF52151">
    <property type="entry name" value="FabD/lysophospholipase-like"/>
    <property type="match status" value="1"/>
</dbReference>
<dbReference type="EMBL" id="BMYU01000001">
    <property type="protein sequence ID" value="GGX29460.1"/>
    <property type="molecule type" value="Genomic_DNA"/>
</dbReference>
<dbReference type="InterPro" id="IPR016035">
    <property type="entry name" value="Acyl_Trfase/lysoPLipase"/>
</dbReference>